<dbReference type="OrthoDB" id="9809296at2"/>
<accession>A0A844H3W0</accession>
<sequence>MSTATPATQTLGRAAIAFEVLEYDYAPGNDRVGLQAAEAIGLPPQEVLKTLMVEVDGKPACAVIPSDRTLSMKRVAAAFGGKAAQMMPPDKAERLTGYHTGGISPFGQKRRVPTAFQADALDPALIVLNGGKRGLMLRLAPDDAVTAAGAIRALLCAD</sequence>
<feature type="domain" description="YbaK/aminoacyl-tRNA synthetase-associated" evidence="5">
    <location>
        <begin position="35"/>
        <end position="144"/>
    </location>
</feature>
<dbReference type="InterPro" id="IPR004369">
    <property type="entry name" value="Prolyl-tRNA_editing_YbaK/EbsC"/>
</dbReference>
<dbReference type="EMBL" id="WMIF01000004">
    <property type="protein sequence ID" value="MTH33931.1"/>
    <property type="molecule type" value="Genomic_DNA"/>
</dbReference>
<dbReference type="RefSeq" id="WP_155063476.1">
    <property type="nucleotide sequence ID" value="NZ_WMIF01000004.1"/>
</dbReference>
<comment type="similarity">
    <text evidence="1 4">Belongs to the prolyl-tRNA editing family. YbaK/EbsC subfamily.</text>
</comment>
<dbReference type="GO" id="GO:0016829">
    <property type="term" value="F:lyase activity"/>
    <property type="evidence" value="ECO:0007669"/>
    <property type="project" value="UniProtKB-KW"/>
</dbReference>
<dbReference type="GO" id="GO:0002161">
    <property type="term" value="F:aminoacyl-tRNA deacylase activity"/>
    <property type="evidence" value="ECO:0007669"/>
    <property type="project" value="InterPro"/>
</dbReference>
<dbReference type="PANTHER" id="PTHR30411">
    <property type="entry name" value="CYTOPLASMIC PROTEIN"/>
    <property type="match status" value="1"/>
</dbReference>
<dbReference type="Proteomes" id="UP000442533">
    <property type="component" value="Unassembled WGS sequence"/>
</dbReference>
<dbReference type="PIRSF" id="PIRSF006181">
    <property type="entry name" value="EbsC_YbaK"/>
    <property type="match status" value="1"/>
</dbReference>
<evidence type="ECO:0000256" key="1">
    <source>
        <dbReference type="ARBA" id="ARBA00009798"/>
    </source>
</evidence>
<dbReference type="InterPro" id="IPR007214">
    <property type="entry name" value="YbaK/aa-tRNA-synth-assoc-dom"/>
</dbReference>
<dbReference type="InterPro" id="IPR036754">
    <property type="entry name" value="YbaK/aa-tRNA-synt-asso_dom_sf"/>
</dbReference>
<dbReference type="EC" id="4.2.-.-" evidence="4"/>
<comment type="caution">
    <text evidence="6">The sequence shown here is derived from an EMBL/GenBank/DDBJ whole genome shotgun (WGS) entry which is preliminary data.</text>
</comment>
<dbReference type="Gene3D" id="3.90.960.10">
    <property type="entry name" value="YbaK/aminoacyl-tRNA synthetase-associated domain"/>
    <property type="match status" value="1"/>
</dbReference>
<evidence type="ECO:0000259" key="5">
    <source>
        <dbReference type="Pfam" id="PF04073"/>
    </source>
</evidence>
<evidence type="ECO:0000256" key="2">
    <source>
        <dbReference type="ARBA" id="ARBA00022917"/>
    </source>
</evidence>
<dbReference type="GO" id="GO:0006412">
    <property type="term" value="P:translation"/>
    <property type="evidence" value="ECO:0007669"/>
    <property type="project" value="UniProtKB-KW"/>
</dbReference>
<dbReference type="Pfam" id="PF04073">
    <property type="entry name" value="tRNA_edit"/>
    <property type="match status" value="1"/>
</dbReference>
<dbReference type="CDD" id="cd00002">
    <property type="entry name" value="YbaK_deacylase"/>
    <property type="match status" value="1"/>
</dbReference>
<reference evidence="6 7" key="1">
    <citation type="submission" date="2019-11" db="EMBL/GenBank/DDBJ databases">
        <authorList>
            <person name="Dong K."/>
        </authorList>
    </citation>
    <scope>NUCLEOTIDE SEQUENCE [LARGE SCALE GENOMIC DNA]</scope>
    <source>
        <strain evidence="6 7">JCM 17370</strain>
    </source>
</reference>
<dbReference type="SUPFAM" id="SSF55826">
    <property type="entry name" value="YbaK/ProRS associated domain"/>
    <property type="match status" value="1"/>
</dbReference>
<dbReference type="AlphaFoldDB" id="A0A844H3W0"/>
<keyword evidence="7" id="KW-1185">Reference proteome</keyword>
<organism evidence="6 7">
    <name type="scientific">Paracoccus limosus</name>
    <dbReference type="NCBI Taxonomy" id="913252"/>
    <lineage>
        <taxon>Bacteria</taxon>
        <taxon>Pseudomonadati</taxon>
        <taxon>Pseudomonadota</taxon>
        <taxon>Alphaproteobacteria</taxon>
        <taxon>Rhodobacterales</taxon>
        <taxon>Paracoccaceae</taxon>
        <taxon>Paracoccus</taxon>
    </lineage>
</organism>
<evidence type="ECO:0000256" key="4">
    <source>
        <dbReference type="PIRNR" id="PIRNR006181"/>
    </source>
</evidence>
<name>A0A844H3W0_9RHOB</name>
<dbReference type="NCBIfam" id="TIGR00011">
    <property type="entry name" value="YbaK_EbsC"/>
    <property type="match status" value="1"/>
</dbReference>
<keyword evidence="3 4" id="KW-0456">Lyase</keyword>
<keyword evidence="2 4" id="KW-0648">Protein biosynthesis</keyword>
<evidence type="ECO:0000313" key="7">
    <source>
        <dbReference type="Proteomes" id="UP000442533"/>
    </source>
</evidence>
<protein>
    <recommendedName>
        <fullName evidence="4">Cys-tRNA(Pro)/Cys-tRNA(Cys) deacylase</fullName>
        <ecNumber evidence="4">4.2.-.-</ecNumber>
    </recommendedName>
</protein>
<gene>
    <name evidence="6" type="primary">ybaK</name>
    <name evidence="6" type="ORF">GL279_04890</name>
</gene>
<evidence type="ECO:0000256" key="3">
    <source>
        <dbReference type="ARBA" id="ARBA00023239"/>
    </source>
</evidence>
<proteinExistence type="inferred from homology"/>
<evidence type="ECO:0000313" key="6">
    <source>
        <dbReference type="EMBL" id="MTH33931.1"/>
    </source>
</evidence>
<dbReference type="PANTHER" id="PTHR30411:SF0">
    <property type="entry name" value="CYS-TRNA(PRO)_CYS-TRNA(CYS) DEACYLASE YBAK"/>
    <property type="match status" value="1"/>
</dbReference>